<evidence type="ECO:0000313" key="1">
    <source>
        <dbReference type="EMBL" id="MFC4832117.1"/>
    </source>
</evidence>
<organism evidence="1 2">
    <name type="scientific">Actinomycetospora chibensis</name>
    <dbReference type="NCBI Taxonomy" id="663606"/>
    <lineage>
        <taxon>Bacteria</taxon>
        <taxon>Bacillati</taxon>
        <taxon>Actinomycetota</taxon>
        <taxon>Actinomycetes</taxon>
        <taxon>Pseudonocardiales</taxon>
        <taxon>Pseudonocardiaceae</taxon>
        <taxon>Actinomycetospora</taxon>
    </lineage>
</organism>
<name>A0ABV9RFH6_9PSEU</name>
<comment type="caution">
    <text evidence="1">The sequence shown here is derived from an EMBL/GenBank/DDBJ whole genome shotgun (WGS) entry which is preliminary data.</text>
</comment>
<dbReference type="RefSeq" id="WP_345332434.1">
    <property type="nucleotide sequence ID" value="NZ_BAABHN010000013.1"/>
</dbReference>
<gene>
    <name evidence="1" type="ORF">ACFPEL_06815</name>
</gene>
<reference evidence="2" key="1">
    <citation type="journal article" date="2019" name="Int. J. Syst. Evol. Microbiol.">
        <title>The Global Catalogue of Microorganisms (GCM) 10K type strain sequencing project: providing services to taxonomists for standard genome sequencing and annotation.</title>
        <authorList>
            <consortium name="The Broad Institute Genomics Platform"/>
            <consortium name="The Broad Institute Genome Sequencing Center for Infectious Disease"/>
            <person name="Wu L."/>
            <person name="Ma J."/>
        </authorList>
    </citation>
    <scope>NUCLEOTIDE SEQUENCE [LARGE SCALE GENOMIC DNA]</scope>
    <source>
        <strain evidence="2">CCUG 50347</strain>
    </source>
</reference>
<evidence type="ECO:0000313" key="2">
    <source>
        <dbReference type="Proteomes" id="UP001595909"/>
    </source>
</evidence>
<dbReference type="Proteomes" id="UP001595909">
    <property type="component" value="Unassembled WGS sequence"/>
</dbReference>
<keyword evidence="2" id="KW-1185">Reference proteome</keyword>
<accession>A0ABV9RFH6</accession>
<dbReference type="EMBL" id="JBHSIM010000013">
    <property type="protein sequence ID" value="MFC4832117.1"/>
    <property type="molecule type" value="Genomic_DNA"/>
</dbReference>
<dbReference type="InterPro" id="IPR024384">
    <property type="entry name" value="DUF2742"/>
</dbReference>
<dbReference type="Pfam" id="PF10888">
    <property type="entry name" value="DUF2742"/>
    <property type="match status" value="1"/>
</dbReference>
<proteinExistence type="predicted"/>
<sequence>MSVAEQAVAIDAPAWCPAAVPSAMEWPEALEEVHRWCSEAMTAGPLPVFGSPEWCALDDGRTKTQAAVRAALAWWAEQWSRADAAARAHVEASYAISGATDWRRVATDLRARRANGSARIPRQCDQASL</sequence>
<protein>
    <submittedName>
        <fullName evidence="1">DUF2742 domain-containing protein</fullName>
    </submittedName>
</protein>